<organism evidence="1 2">
    <name type="scientific">Streptomyces gardneri</name>
    <dbReference type="NCBI Taxonomy" id="66892"/>
    <lineage>
        <taxon>Bacteria</taxon>
        <taxon>Bacillati</taxon>
        <taxon>Actinomycetota</taxon>
        <taxon>Actinomycetes</taxon>
        <taxon>Kitasatosporales</taxon>
        <taxon>Streptomycetaceae</taxon>
        <taxon>Streptomyces</taxon>
    </lineage>
</organism>
<accession>A0A4Y3RUU2</accession>
<protein>
    <submittedName>
        <fullName evidence="1">Uncharacterized protein</fullName>
    </submittedName>
</protein>
<gene>
    <name evidence="1" type="ORF">SGA01_62020</name>
</gene>
<dbReference type="EMBL" id="BJMN01000044">
    <property type="protein sequence ID" value="GEB60597.1"/>
    <property type="molecule type" value="Genomic_DNA"/>
</dbReference>
<reference evidence="1 2" key="1">
    <citation type="submission" date="2019-06" db="EMBL/GenBank/DDBJ databases">
        <title>Whole genome shotgun sequence of Streptomyces gardneri NBRC 12865.</title>
        <authorList>
            <person name="Hosoyama A."/>
            <person name="Uohara A."/>
            <person name="Ohji S."/>
            <person name="Ichikawa N."/>
        </authorList>
    </citation>
    <scope>NUCLEOTIDE SEQUENCE [LARGE SCALE GENOMIC DNA]</scope>
    <source>
        <strain evidence="1 2">NBRC 12865</strain>
    </source>
</reference>
<evidence type="ECO:0000313" key="2">
    <source>
        <dbReference type="Proteomes" id="UP000315226"/>
    </source>
</evidence>
<name>A0A4Y3RUU2_9ACTN</name>
<proteinExistence type="predicted"/>
<keyword evidence="2" id="KW-1185">Reference proteome</keyword>
<sequence>MNTDEYLTERYQSQSVQNPANITNAMARTASTPSVMSRVRARRDGRPTLILGPDGLPPRSGIWKANVRPSMLMRLKAGPAIVEPNGATY</sequence>
<evidence type="ECO:0000313" key="1">
    <source>
        <dbReference type="EMBL" id="GEB60597.1"/>
    </source>
</evidence>
<comment type="caution">
    <text evidence="1">The sequence shown here is derived from an EMBL/GenBank/DDBJ whole genome shotgun (WGS) entry which is preliminary data.</text>
</comment>
<dbReference type="AlphaFoldDB" id="A0A4Y3RUU2"/>
<dbReference type="Proteomes" id="UP000315226">
    <property type="component" value="Unassembled WGS sequence"/>
</dbReference>